<comment type="caution">
    <text evidence="5">The sequence shown here is derived from an EMBL/GenBank/DDBJ whole genome shotgun (WGS) entry which is preliminary data.</text>
</comment>
<feature type="region of interest" description="Disordered" evidence="3">
    <location>
        <begin position="125"/>
        <end position="155"/>
    </location>
</feature>
<dbReference type="PANTHER" id="PTHR11849">
    <property type="entry name" value="ETS"/>
    <property type="match status" value="1"/>
</dbReference>
<keyword evidence="6" id="KW-1185">Reference proteome</keyword>
<dbReference type="PROSITE" id="PS50061">
    <property type="entry name" value="ETS_DOMAIN_3"/>
    <property type="match status" value="1"/>
</dbReference>
<feature type="compositionally biased region" description="Basic residues" evidence="3">
    <location>
        <begin position="138"/>
        <end position="147"/>
    </location>
</feature>
<accession>A0A8J5ML69</accession>
<dbReference type="PANTHER" id="PTHR11849:SF190">
    <property type="entry name" value="ETS-DOMAIN PROTEIN"/>
    <property type="match status" value="1"/>
</dbReference>
<feature type="domain" description="ETS" evidence="4">
    <location>
        <begin position="158"/>
        <end position="240"/>
    </location>
</feature>
<comment type="similarity">
    <text evidence="2">Belongs to the ETS family.</text>
</comment>
<dbReference type="GO" id="GO:0030154">
    <property type="term" value="P:cell differentiation"/>
    <property type="evidence" value="ECO:0007669"/>
    <property type="project" value="TreeGrafter"/>
</dbReference>
<evidence type="ECO:0000313" key="6">
    <source>
        <dbReference type="Proteomes" id="UP000747542"/>
    </source>
</evidence>
<evidence type="ECO:0000256" key="2">
    <source>
        <dbReference type="RuleBase" id="RU004019"/>
    </source>
</evidence>
<gene>
    <name evidence="5" type="primary">Ehf-L7</name>
    <name evidence="5" type="ORF">Hamer_G024546</name>
</gene>
<dbReference type="Pfam" id="PF00178">
    <property type="entry name" value="Ets"/>
    <property type="match status" value="1"/>
</dbReference>
<proteinExistence type="inferred from homology"/>
<evidence type="ECO:0000256" key="1">
    <source>
        <dbReference type="ARBA" id="ARBA00023125"/>
    </source>
</evidence>
<dbReference type="GO" id="GO:0000981">
    <property type="term" value="F:DNA-binding transcription factor activity, RNA polymerase II-specific"/>
    <property type="evidence" value="ECO:0007669"/>
    <property type="project" value="TreeGrafter"/>
</dbReference>
<evidence type="ECO:0000313" key="5">
    <source>
        <dbReference type="EMBL" id="KAG7155451.1"/>
    </source>
</evidence>
<protein>
    <submittedName>
        <fullName evidence="5">ETSous factor-like 7</fullName>
    </submittedName>
</protein>
<reference evidence="5" key="1">
    <citation type="journal article" date="2021" name="Sci. Adv.">
        <title>The American lobster genome reveals insights on longevity, neural, and immune adaptations.</title>
        <authorList>
            <person name="Polinski J.M."/>
            <person name="Zimin A.V."/>
            <person name="Clark K.F."/>
            <person name="Kohn A.B."/>
            <person name="Sadowski N."/>
            <person name="Timp W."/>
            <person name="Ptitsyn A."/>
            <person name="Khanna P."/>
            <person name="Romanova D.Y."/>
            <person name="Williams P."/>
            <person name="Greenwood S.J."/>
            <person name="Moroz L.L."/>
            <person name="Walt D.R."/>
            <person name="Bodnar A.G."/>
        </authorList>
    </citation>
    <scope>NUCLEOTIDE SEQUENCE</scope>
    <source>
        <strain evidence="5">GMGI-L3</strain>
    </source>
</reference>
<comment type="subcellular location">
    <subcellularLocation>
        <location evidence="2">Nucleus</location>
    </subcellularLocation>
</comment>
<dbReference type="EMBL" id="JAHLQT010041629">
    <property type="protein sequence ID" value="KAG7155451.1"/>
    <property type="molecule type" value="Genomic_DNA"/>
</dbReference>
<name>A0A8J5ML69_HOMAM</name>
<organism evidence="5 6">
    <name type="scientific">Homarus americanus</name>
    <name type="common">American lobster</name>
    <dbReference type="NCBI Taxonomy" id="6706"/>
    <lineage>
        <taxon>Eukaryota</taxon>
        <taxon>Metazoa</taxon>
        <taxon>Ecdysozoa</taxon>
        <taxon>Arthropoda</taxon>
        <taxon>Crustacea</taxon>
        <taxon>Multicrustacea</taxon>
        <taxon>Malacostraca</taxon>
        <taxon>Eumalacostraca</taxon>
        <taxon>Eucarida</taxon>
        <taxon>Decapoda</taxon>
        <taxon>Pleocyemata</taxon>
        <taxon>Astacidea</taxon>
        <taxon>Nephropoidea</taxon>
        <taxon>Nephropidae</taxon>
        <taxon>Homarus</taxon>
    </lineage>
</organism>
<sequence>MLYSSPKPTACGKRTWWEIENGLSPEASPTRITRRGRMCNDHGAQQEDGYQRVISNFLETLHLPDVEAPYEPVIESINPDDDVRPLNISHSLPTPCGKVTPFIVAPLPVVQINTMASDQITGSLSQEVAGPQPQQPPAKRRPGRPPKPKQQLQPKKIPKIWEFVHDMLQDPATCPSVVRWEDEKNGIFRFIDPKKAASLWGDLKENPKMSYEKMSRALRYHYTSEALDVVRNRRLVYKFGKKAHKNNKKLTPLL</sequence>
<dbReference type="SMART" id="SM00413">
    <property type="entry name" value="ETS"/>
    <property type="match status" value="1"/>
</dbReference>
<dbReference type="GO" id="GO:0043565">
    <property type="term" value="F:sequence-specific DNA binding"/>
    <property type="evidence" value="ECO:0007669"/>
    <property type="project" value="InterPro"/>
</dbReference>
<dbReference type="AlphaFoldDB" id="A0A8J5ML69"/>
<dbReference type="OrthoDB" id="5975550at2759"/>
<dbReference type="InterPro" id="IPR046328">
    <property type="entry name" value="ETS_fam"/>
</dbReference>
<keyword evidence="1 2" id="KW-0238">DNA-binding</keyword>
<evidence type="ECO:0000259" key="4">
    <source>
        <dbReference type="PROSITE" id="PS50061"/>
    </source>
</evidence>
<keyword evidence="2" id="KW-0539">Nucleus</keyword>
<dbReference type="InterPro" id="IPR000418">
    <property type="entry name" value="Ets_dom"/>
</dbReference>
<dbReference type="Proteomes" id="UP000747542">
    <property type="component" value="Unassembled WGS sequence"/>
</dbReference>
<dbReference type="GO" id="GO:0005634">
    <property type="term" value="C:nucleus"/>
    <property type="evidence" value="ECO:0007669"/>
    <property type="project" value="UniProtKB-SubCell"/>
</dbReference>
<evidence type="ECO:0000256" key="3">
    <source>
        <dbReference type="SAM" id="MobiDB-lite"/>
    </source>
</evidence>